<dbReference type="EMBL" id="AJWK01009428">
    <property type="status" value="NOT_ANNOTATED_CDS"/>
    <property type="molecule type" value="Genomic_DNA"/>
</dbReference>
<dbReference type="AlphaFoldDB" id="A0A1B0CEX6"/>
<dbReference type="SMART" id="SM00563">
    <property type="entry name" value="PlsC"/>
    <property type="match status" value="1"/>
</dbReference>
<dbReference type="PANTHER" id="PTHR10983">
    <property type="entry name" value="1-ACYLGLYCEROL-3-PHOSPHATE ACYLTRANSFERASE-RELATED"/>
    <property type="match status" value="1"/>
</dbReference>
<dbReference type="EnsemblMetazoa" id="LLOJ002896-RA">
    <property type="protein sequence ID" value="LLOJ002896-PA"/>
    <property type="gene ID" value="LLOJ002896"/>
</dbReference>
<name>A0A1B0CEX6_LUTLO</name>
<dbReference type="PANTHER" id="PTHR10983:SF2">
    <property type="entry name" value="ACYL-COA:LYSOPHOSPHATIDYLGLYCEROL ACYLTRANSFERASE 1"/>
    <property type="match status" value="1"/>
</dbReference>
<dbReference type="GO" id="GO:0005783">
    <property type="term" value="C:endoplasmic reticulum"/>
    <property type="evidence" value="ECO:0007669"/>
    <property type="project" value="TreeGrafter"/>
</dbReference>
<feature type="domain" description="Phospholipid/glycerol acyltransferase" evidence="2">
    <location>
        <begin position="92"/>
        <end position="208"/>
    </location>
</feature>
<keyword evidence="1" id="KW-0812">Transmembrane</keyword>
<organism evidence="4 5">
    <name type="scientific">Lutzomyia longipalpis</name>
    <name type="common">Sand fly</name>
    <dbReference type="NCBI Taxonomy" id="7200"/>
    <lineage>
        <taxon>Eukaryota</taxon>
        <taxon>Metazoa</taxon>
        <taxon>Ecdysozoa</taxon>
        <taxon>Arthropoda</taxon>
        <taxon>Hexapoda</taxon>
        <taxon>Insecta</taxon>
        <taxon>Pterygota</taxon>
        <taxon>Neoptera</taxon>
        <taxon>Endopterygota</taxon>
        <taxon>Diptera</taxon>
        <taxon>Nematocera</taxon>
        <taxon>Psychodoidea</taxon>
        <taxon>Psychodidae</taxon>
        <taxon>Lutzomyia</taxon>
        <taxon>Lutzomyia</taxon>
    </lineage>
</organism>
<dbReference type="GO" id="GO:0036149">
    <property type="term" value="P:phosphatidylinositol acyl-chain remodeling"/>
    <property type="evidence" value="ECO:0007669"/>
    <property type="project" value="TreeGrafter"/>
</dbReference>
<dbReference type="Proteomes" id="UP000092461">
    <property type="component" value="Unassembled WGS sequence"/>
</dbReference>
<sequence>MIISDIGKLAKYPRAVFRFVFIIANNIYCIPTYVVWMVLLLPLRQCHPRLYYRIEGILFHWLLAIVSMWSYTAGYDIVELGDNITPCKNKRTLVLANHQSTADVPLMMAAFNAKSQILPNVMWIMDRLFKYTNFGIVSLIHQDFFIASGKANREKSIDLLKQHLIESYIPRDRKWMVLFPEGGFLRKRREISQRYARHNNLPILKNVTLPRVGALRAIMDVFDGDSNRCGNNNSGIKAYVNGDITNSNSKETNQDTLCSNLSSESNCNKYLEYVLDVTIAYPNGEPLDLPNIIHGLRDECQTYFYYRLYQYSEVRIYFFVYVYTGWRIINA</sequence>
<dbReference type="SUPFAM" id="SSF69593">
    <property type="entry name" value="Glycerol-3-phosphate (1)-acyltransferase"/>
    <property type="match status" value="1"/>
</dbReference>
<reference evidence="4" key="3">
    <citation type="submission" date="2020-05" db="UniProtKB">
        <authorList>
            <consortium name="EnsemblMetazoa"/>
        </authorList>
    </citation>
    <scope>IDENTIFICATION</scope>
    <source>
        <strain evidence="4">Jacobina</strain>
    </source>
</reference>
<dbReference type="EMBL" id="AJWK01009429">
    <property type="status" value="NOT_ANNOTATED_CDS"/>
    <property type="molecule type" value="Genomic_DNA"/>
</dbReference>
<keyword evidence="1" id="KW-0472">Membrane</keyword>
<dbReference type="CDD" id="cd07990">
    <property type="entry name" value="LPLAT_LCLAT1-like"/>
    <property type="match status" value="1"/>
</dbReference>
<feature type="transmembrane region" description="Helical" evidence="1">
    <location>
        <begin position="50"/>
        <end position="71"/>
    </location>
</feature>
<reference evidence="5" key="1">
    <citation type="submission" date="2012-05" db="EMBL/GenBank/DDBJ databases">
        <title>Whole Genome Assembly of Lutzomyia longipalpis.</title>
        <authorList>
            <person name="Richards S."/>
            <person name="Qu C."/>
            <person name="Dillon R."/>
            <person name="Worley K."/>
            <person name="Scherer S."/>
            <person name="Batterton M."/>
            <person name="Taylor A."/>
            <person name="Hawes A."/>
            <person name="Hernandez B."/>
            <person name="Kovar C."/>
            <person name="Mandapat C."/>
            <person name="Pham C."/>
            <person name="Qu C."/>
            <person name="Jing C."/>
            <person name="Bess C."/>
            <person name="Bandaranaike D."/>
            <person name="Ngo D."/>
            <person name="Ongeri F."/>
            <person name="Arias F."/>
            <person name="Lara F."/>
            <person name="Weissenberger G."/>
            <person name="Kamau G."/>
            <person name="Han H."/>
            <person name="Shen H."/>
            <person name="Dinh H."/>
            <person name="Khalil I."/>
            <person name="Jones J."/>
            <person name="Shafer J."/>
            <person name="Jayaseelan J."/>
            <person name="Quiroz J."/>
            <person name="Blankenburg K."/>
            <person name="Nguyen L."/>
            <person name="Jackson L."/>
            <person name="Francisco L."/>
            <person name="Tang L.-Y."/>
            <person name="Pu L.-L."/>
            <person name="Perales L."/>
            <person name="Lorensuhewa L."/>
            <person name="Munidasa M."/>
            <person name="Coyle M."/>
            <person name="Taylor M."/>
            <person name="Puazo M."/>
            <person name="Firestine M."/>
            <person name="Scheel M."/>
            <person name="Javaid M."/>
            <person name="Wang M."/>
            <person name="Li M."/>
            <person name="Tabassum N."/>
            <person name="Saada N."/>
            <person name="Osuji N."/>
            <person name="Aqrawi P."/>
            <person name="Fu Q."/>
            <person name="Thornton R."/>
            <person name="Raj R."/>
            <person name="Goodspeed R."/>
            <person name="Mata R."/>
            <person name="Najjar R."/>
            <person name="Gubbala S."/>
            <person name="Lee S."/>
            <person name="Denson S."/>
            <person name="Patil S."/>
            <person name="Macmil S."/>
            <person name="Qi S."/>
            <person name="Matskevitch T."/>
            <person name="Palculict T."/>
            <person name="Mathew T."/>
            <person name="Vee V."/>
            <person name="Velamala V."/>
            <person name="Korchina V."/>
            <person name="Cai W."/>
            <person name="Liu W."/>
            <person name="Dai W."/>
            <person name="Zou X."/>
            <person name="Zhu Y."/>
            <person name="Zhang Y."/>
            <person name="Wu Y.-Q."/>
            <person name="Xin Y."/>
            <person name="Nazarath L."/>
            <person name="Kovar C."/>
            <person name="Han Y."/>
            <person name="Muzny D."/>
            <person name="Gibbs R."/>
        </authorList>
    </citation>
    <scope>NUCLEOTIDE SEQUENCE [LARGE SCALE GENOMIC DNA]</scope>
    <source>
        <strain evidence="5">Jacobina</strain>
    </source>
</reference>
<keyword evidence="1" id="KW-1133">Transmembrane helix</keyword>
<dbReference type="EMBL" id="GITU01000434">
    <property type="protein sequence ID" value="MBC1169137.1"/>
    <property type="molecule type" value="Transcribed_RNA"/>
</dbReference>
<dbReference type="GO" id="GO:0016746">
    <property type="term" value="F:acyltransferase activity"/>
    <property type="evidence" value="ECO:0007669"/>
    <property type="project" value="UniProtKB-KW"/>
</dbReference>
<accession>A0A1B0CEX6</accession>
<dbReference type="InterPro" id="IPR002123">
    <property type="entry name" value="Plipid/glycerol_acylTrfase"/>
</dbReference>
<evidence type="ECO:0000259" key="2">
    <source>
        <dbReference type="SMART" id="SM00563"/>
    </source>
</evidence>
<evidence type="ECO:0000313" key="4">
    <source>
        <dbReference type="EnsemblMetazoa" id="LLOJ002896-PA"/>
    </source>
</evidence>
<evidence type="ECO:0000313" key="3">
    <source>
        <dbReference type="EMBL" id="MBC1169137.1"/>
    </source>
</evidence>
<reference evidence="3" key="2">
    <citation type="journal article" date="2020" name="BMC">
        <title>Leishmania infection induces a limited differential gene expression in the sand fly midgut.</title>
        <authorList>
            <person name="Coutinho-Abreu I.V."/>
            <person name="Serafim T.D."/>
            <person name="Meneses C."/>
            <person name="Kamhawi S."/>
            <person name="Oliveira F."/>
            <person name="Valenzuela J.G."/>
        </authorList>
    </citation>
    <scope>NUCLEOTIDE SEQUENCE</scope>
    <source>
        <strain evidence="3">Jacobina</strain>
        <tissue evidence="3">Midgut</tissue>
    </source>
</reference>
<dbReference type="Pfam" id="PF01553">
    <property type="entry name" value="Acyltransferase"/>
    <property type="match status" value="1"/>
</dbReference>
<keyword evidence="3" id="KW-0012">Acyltransferase</keyword>
<proteinExistence type="predicted"/>
<evidence type="ECO:0000256" key="1">
    <source>
        <dbReference type="SAM" id="Phobius"/>
    </source>
</evidence>
<feature type="transmembrane region" description="Helical" evidence="1">
    <location>
        <begin position="19"/>
        <end position="43"/>
    </location>
</feature>
<keyword evidence="5" id="KW-1185">Reference proteome</keyword>
<keyword evidence="3" id="KW-0808">Transferase</keyword>
<dbReference type="EMBL" id="AJWK01009430">
    <property type="status" value="NOT_ANNOTATED_CDS"/>
    <property type="molecule type" value="Genomic_DNA"/>
</dbReference>
<protein>
    <submittedName>
        <fullName evidence="3">Putative acyl-coa:lysophosphatidylglycerol acyltransferase 1-like protein</fullName>
    </submittedName>
</protein>
<dbReference type="VEuPathDB" id="VectorBase:LLONM1_000598"/>
<dbReference type="VEuPathDB" id="VectorBase:LLOJ002896"/>
<evidence type="ECO:0000313" key="5">
    <source>
        <dbReference type="Proteomes" id="UP000092461"/>
    </source>
</evidence>